<protein>
    <submittedName>
        <fullName evidence="1">Uncharacterized protein</fullName>
    </submittedName>
</protein>
<organism evidence="1 2">
    <name type="scientific">Molorchus minor</name>
    <dbReference type="NCBI Taxonomy" id="1323400"/>
    <lineage>
        <taxon>Eukaryota</taxon>
        <taxon>Metazoa</taxon>
        <taxon>Ecdysozoa</taxon>
        <taxon>Arthropoda</taxon>
        <taxon>Hexapoda</taxon>
        <taxon>Insecta</taxon>
        <taxon>Pterygota</taxon>
        <taxon>Neoptera</taxon>
        <taxon>Endopterygota</taxon>
        <taxon>Coleoptera</taxon>
        <taxon>Polyphaga</taxon>
        <taxon>Cucujiformia</taxon>
        <taxon>Chrysomeloidea</taxon>
        <taxon>Cerambycidae</taxon>
        <taxon>Lamiinae</taxon>
        <taxon>Monochamini</taxon>
        <taxon>Molorchus</taxon>
    </lineage>
</organism>
<evidence type="ECO:0000313" key="2">
    <source>
        <dbReference type="Proteomes" id="UP001162164"/>
    </source>
</evidence>
<dbReference type="Proteomes" id="UP001162164">
    <property type="component" value="Unassembled WGS sequence"/>
</dbReference>
<dbReference type="EMBL" id="JAPWTJ010001896">
    <property type="protein sequence ID" value="KAJ8968968.1"/>
    <property type="molecule type" value="Genomic_DNA"/>
</dbReference>
<comment type="caution">
    <text evidence="1">The sequence shown here is derived from an EMBL/GenBank/DDBJ whole genome shotgun (WGS) entry which is preliminary data.</text>
</comment>
<name>A0ABQ9IYP4_9CUCU</name>
<proteinExistence type="predicted"/>
<accession>A0ABQ9IYP4</accession>
<evidence type="ECO:0000313" key="1">
    <source>
        <dbReference type="EMBL" id="KAJ8968968.1"/>
    </source>
</evidence>
<reference evidence="1" key="1">
    <citation type="journal article" date="2023" name="Insect Mol. Biol.">
        <title>Genome sequencing provides insights into the evolution of gene families encoding plant cell wall-degrading enzymes in longhorned beetles.</title>
        <authorList>
            <person name="Shin N.R."/>
            <person name="Okamura Y."/>
            <person name="Kirsch R."/>
            <person name="Pauchet Y."/>
        </authorList>
    </citation>
    <scope>NUCLEOTIDE SEQUENCE</scope>
    <source>
        <strain evidence="1">MMC_N1</strain>
    </source>
</reference>
<gene>
    <name evidence="1" type="ORF">NQ317_015860</name>
</gene>
<sequence>MDLNESSSYITEDGSLDYSVDWDSFNFESNLKGRKNIHEEYSQEVLKLYKAIPDVTDDEGMTQVKSIKNDYSELIIVNEDTMLKYSSLMMKYRNIVKENANLNLKYQSPVKAIKDCEKEEAELLKDYKLYKAAMQKGIETYTENFGLDIKARNLSDSTYEASLQFSEKKDSPHITFTVDRTKRKVIDFDASDALTLSEIDYINKTFGNFENLPRLLCALREIILS</sequence>
<keyword evidence="2" id="KW-1185">Reference proteome</keyword>